<comment type="subunit">
    <text evidence="3">Homodimer.</text>
</comment>
<feature type="binding site" evidence="18">
    <location>
        <position position="104"/>
    </location>
    <ligand>
        <name>D-threo-isocitrate</name>
        <dbReference type="ChEBI" id="CHEBI:15562"/>
    </ligand>
</feature>
<evidence type="ECO:0000256" key="8">
    <source>
        <dbReference type="ARBA" id="ARBA00022723"/>
    </source>
</evidence>
<evidence type="ECO:0000256" key="6">
    <source>
        <dbReference type="ARBA" id="ARBA00022435"/>
    </source>
</evidence>
<gene>
    <name evidence="24" type="primary">icd</name>
    <name evidence="24" type="ORF">HMPREF9319_0554</name>
</gene>
<evidence type="ECO:0000256" key="21">
    <source>
        <dbReference type="PIRSR" id="PIRSR604439-4"/>
    </source>
</evidence>
<dbReference type="GO" id="GO:0000287">
    <property type="term" value="F:magnesium ion binding"/>
    <property type="evidence" value="ECO:0007669"/>
    <property type="project" value="InterPro"/>
</dbReference>
<name>E0PCI1_STREI</name>
<evidence type="ECO:0000256" key="4">
    <source>
        <dbReference type="ARBA" id="ARBA00013013"/>
    </source>
</evidence>
<evidence type="ECO:0000256" key="5">
    <source>
        <dbReference type="ARBA" id="ARBA00019562"/>
    </source>
</evidence>
<evidence type="ECO:0000256" key="22">
    <source>
        <dbReference type="PIRSR" id="PIRSR604439-5"/>
    </source>
</evidence>
<feature type="binding site" evidence="18">
    <location>
        <position position="142"/>
    </location>
    <ligand>
        <name>D-threo-isocitrate</name>
        <dbReference type="ChEBI" id="CHEBI:15562"/>
    </ligand>
</feature>
<dbReference type="HOGENOM" id="CLU_031953_7_1_9"/>
<dbReference type="InterPro" id="IPR004439">
    <property type="entry name" value="Isocitrate_DH_NADP_dimer_prok"/>
</dbReference>
<keyword evidence="6" id="KW-0329">Glyoxylate bypass</keyword>
<accession>E0PCI1</accession>
<dbReference type="SMART" id="SM01329">
    <property type="entry name" value="Iso_dh"/>
    <property type="match status" value="1"/>
</dbReference>
<dbReference type="PROSITE" id="PS00470">
    <property type="entry name" value="IDH_IMDH"/>
    <property type="match status" value="1"/>
</dbReference>
<feature type="site" description="Critical for catalysis" evidence="21">
    <location>
        <position position="219"/>
    </location>
</feature>
<dbReference type="PANTHER" id="PTHR43504:SF1">
    <property type="entry name" value="ISOCITRATE DEHYDROGENASE [NADP]"/>
    <property type="match status" value="1"/>
</dbReference>
<evidence type="ECO:0000256" key="13">
    <source>
        <dbReference type="ARBA" id="ARBA00023554"/>
    </source>
</evidence>
<dbReference type="Proteomes" id="UP000004290">
    <property type="component" value="Unassembled WGS sequence"/>
</dbReference>
<dbReference type="Pfam" id="PF00180">
    <property type="entry name" value="Iso_dh"/>
    <property type="match status" value="1"/>
</dbReference>
<feature type="binding site" evidence="20">
    <location>
        <position position="283"/>
    </location>
    <ligand>
        <name>Mg(2+)</name>
        <dbReference type="ChEBI" id="CHEBI:18420"/>
    </ligand>
</feature>
<dbReference type="GO" id="GO:0006097">
    <property type="term" value="P:glyoxylate cycle"/>
    <property type="evidence" value="ECO:0007669"/>
    <property type="project" value="UniProtKB-KW"/>
</dbReference>
<dbReference type="RefSeq" id="WP_003063908.1">
    <property type="nucleotide sequence ID" value="NZ_GL397128.1"/>
</dbReference>
<evidence type="ECO:0000313" key="25">
    <source>
        <dbReference type="Proteomes" id="UP000004290"/>
    </source>
</evidence>
<evidence type="ECO:0000256" key="2">
    <source>
        <dbReference type="ARBA" id="ARBA00007769"/>
    </source>
</evidence>
<organism evidence="24 25">
    <name type="scientific">Streptococcus equinus ATCC 700338</name>
    <dbReference type="NCBI Taxonomy" id="864569"/>
    <lineage>
        <taxon>Bacteria</taxon>
        <taxon>Bacillati</taxon>
        <taxon>Bacillota</taxon>
        <taxon>Bacilli</taxon>
        <taxon>Lactobacillales</taxon>
        <taxon>Streptococcaceae</taxon>
        <taxon>Streptococcus</taxon>
    </lineage>
</organism>
<feature type="binding site" evidence="18">
    <location>
        <position position="108"/>
    </location>
    <ligand>
        <name>D-threo-isocitrate</name>
        <dbReference type="ChEBI" id="CHEBI:15562"/>
    </ligand>
</feature>
<dbReference type="NCBIfam" id="NF005425">
    <property type="entry name" value="PRK07006.1"/>
    <property type="match status" value="1"/>
</dbReference>
<evidence type="ECO:0000256" key="1">
    <source>
        <dbReference type="ARBA" id="ARBA00001936"/>
    </source>
</evidence>
<sequence>MADKIILENGHLTVSNNPIIPFIEGDGVGRDIWKNARAVFDAAIDKAFQGQKKVEWLELLAGKKAHEATGEWLPEATLETIKEDLVAIKGPLETPVGGGIRSLNVALRQELDLYACVRPVRYFKGIESPLKEPEKTSITIFRENTEDIYAGIEWNAGTEEVKKIIDFLQNEMSVSKIRFPETSSIGIKPISQEGSERLIRSAIEYALANNLTKVTLVHKGNIQKFTEGGFRSWGYDLAKREYADELASGKLVINDIIADNFLQQILLNPEKFDVVALTNLNGDYASDALAAQVGGIGISPGANINYLTGHAIFEATHGTAPDIAGKDIANPCSVLLSGCMLFDYIGWTEVASLITAAIEKTFAQGQFTADLAQEKVACSTSGFAAKLIENL</sequence>
<evidence type="ECO:0000256" key="15">
    <source>
        <dbReference type="ARBA" id="ARBA00029990"/>
    </source>
</evidence>
<dbReference type="EC" id="1.1.1.42" evidence="4"/>
<keyword evidence="25" id="KW-1185">Reference proteome</keyword>
<keyword evidence="11 24" id="KW-0560">Oxidoreductase</keyword>
<evidence type="ECO:0000256" key="18">
    <source>
        <dbReference type="PIRSR" id="PIRSR604439-1"/>
    </source>
</evidence>
<dbReference type="GO" id="GO:0051287">
    <property type="term" value="F:NAD binding"/>
    <property type="evidence" value="ECO:0007669"/>
    <property type="project" value="InterPro"/>
</dbReference>
<comment type="catalytic activity">
    <reaction evidence="13">
        <text>D-threo-isocitrate + NADP(+) = 2-oxoglutarate + CO2 + NADPH</text>
        <dbReference type="Rhea" id="RHEA:19629"/>
        <dbReference type="ChEBI" id="CHEBI:15562"/>
        <dbReference type="ChEBI" id="CHEBI:16526"/>
        <dbReference type="ChEBI" id="CHEBI:16810"/>
        <dbReference type="ChEBI" id="CHEBI:57783"/>
        <dbReference type="ChEBI" id="CHEBI:58349"/>
        <dbReference type="EC" id="1.1.1.42"/>
    </reaction>
</comment>
<keyword evidence="12 20" id="KW-0464">Manganese</keyword>
<dbReference type="Gene3D" id="3.40.718.10">
    <property type="entry name" value="Isopropylmalate Dehydrogenase"/>
    <property type="match status" value="1"/>
</dbReference>
<evidence type="ECO:0000256" key="16">
    <source>
        <dbReference type="ARBA" id="ARBA00031098"/>
    </source>
</evidence>
<feature type="modified residue" description="N6-acetyllysine" evidence="22">
    <location>
        <position position="131"/>
    </location>
</feature>
<dbReference type="EMBL" id="AEEL01000010">
    <property type="protein sequence ID" value="EFM27922.1"/>
    <property type="molecule type" value="Genomic_DNA"/>
</dbReference>
<evidence type="ECO:0000256" key="3">
    <source>
        <dbReference type="ARBA" id="ARBA00011738"/>
    </source>
</evidence>
<reference evidence="24 25" key="1">
    <citation type="submission" date="2010-07" db="EMBL/GenBank/DDBJ databases">
        <authorList>
            <person name="Muzny D."/>
            <person name="Qin X."/>
            <person name="Deng J."/>
            <person name="Jiang H."/>
            <person name="Liu Y."/>
            <person name="Qu J."/>
            <person name="Song X.-Z."/>
            <person name="Zhang L."/>
            <person name="Thornton R."/>
            <person name="Coyle M."/>
            <person name="Francisco L."/>
            <person name="Jackson L."/>
            <person name="Javaid M."/>
            <person name="Korchina V."/>
            <person name="Kovar C."/>
            <person name="Mata R."/>
            <person name="Mathew T."/>
            <person name="Ngo R."/>
            <person name="Nguyen L."/>
            <person name="Nguyen N."/>
            <person name="Okwuonu G."/>
            <person name="Ongeri F."/>
            <person name="Pham C."/>
            <person name="Simmons D."/>
            <person name="Wilczek-Boney K."/>
            <person name="Hale W."/>
            <person name="Jakkamsetti A."/>
            <person name="Pham P."/>
            <person name="Ruth R."/>
            <person name="San Lucas F."/>
            <person name="Warren J."/>
            <person name="Zhang J."/>
            <person name="Zhao Z."/>
            <person name="Zhou C."/>
            <person name="Zhu D."/>
            <person name="Lee S."/>
            <person name="Bess C."/>
            <person name="Blankenburg K."/>
            <person name="Forbes L."/>
            <person name="Fu Q."/>
            <person name="Gubbala S."/>
            <person name="Hirani K."/>
            <person name="Jayaseelan J.C."/>
            <person name="Lara F."/>
            <person name="Munidasa M."/>
            <person name="Palculict T."/>
            <person name="Patil S."/>
            <person name="Pu L.-L."/>
            <person name="Saada N."/>
            <person name="Tang L."/>
            <person name="Weissenberger G."/>
            <person name="Zhu Y."/>
            <person name="Hemphill L."/>
            <person name="Shang Y."/>
            <person name="Youmans B."/>
            <person name="Ayvaz T."/>
            <person name="Ross M."/>
            <person name="Santibanez J."/>
            <person name="Aqrawi P."/>
            <person name="Gross S."/>
            <person name="Joshi V."/>
            <person name="Fowler G."/>
            <person name="Nazareth L."/>
            <person name="Reid J."/>
            <person name="Worley K."/>
            <person name="Petrosino J."/>
            <person name="Highlander S."/>
            <person name="Gibbs R."/>
        </authorList>
    </citation>
    <scope>NUCLEOTIDE SEQUENCE [LARGE SCALE GENOMIC DNA]</scope>
    <source>
        <strain evidence="24 25">ATCC 700338</strain>
    </source>
</reference>
<keyword evidence="8" id="KW-0479">Metal-binding</keyword>
<feature type="modified residue" description="Phosphoserine" evidence="22">
    <location>
        <position position="102"/>
    </location>
</feature>
<dbReference type="GO" id="GO:0004450">
    <property type="term" value="F:isocitrate dehydrogenase (NADP+) activity"/>
    <property type="evidence" value="ECO:0007669"/>
    <property type="project" value="UniProtKB-EC"/>
</dbReference>
<dbReference type="SUPFAM" id="SSF53659">
    <property type="entry name" value="Isocitrate/Isopropylmalate dehydrogenase-like"/>
    <property type="match status" value="1"/>
</dbReference>
<evidence type="ECO:0000256" key="19">
    <source>
        <dbReference type="PIRSR" id="PIRSR604439-2"/>
    </source>
</evidence>
<keyword evidence="7" id="KW-0816">Tricarboxylic acid cycle</keyword>
<feature type="modified residue" description="N6-succinyllysine" evidence="22">
    <location>
        <position position="89"/>
    </location>
</feature>
<keyword evidence="10 19" id="KW-0521">NADP</keyword>
<evidence type="ECO:0000256" key="7">
    <source>
        <dbReference type="ARBA" id="ARBA00022532"/>
    </source>
</evidence>
<evidence type="ECO:0000256" key="11">
    <source>
        <dbReference type="ARBA" id="ARBA00023002"/>
    </source>
</evidence>
<evidence type="ECO:0000256" key="17">
    <source>
        <dbReference type="ARBA" id="ARBA00046127"/>
    </source>
</evidence>
<protein>
    <recommendedName>
        <fullName evidence="5">Isocitrate dehydrogenase [NADP]</fullName>
        <ecNumber evidence="4">1.1.1.42</ecNumber>
    </recommendedName>
    <alternativeName>
        <fullName evidence="14">IDP</fullName>
    </alternativeName>
    <alternativeName>
        <fullName evidence="15">NADP(+)-specific ICDH</fullName>
    </alternativeName>
    <alternativeName>
        <fullName evidence="16">Oxalosuccinate decarboxylase</fullName>
    </alternativeName>
</protein>
<dbReference type="InterPro" id="IPR024084">
    <property type="entry name" value="IsoPropMal-DH-like_dom"/>
</dbReference>
<evidence type="ECO:0000256" key="10">
    <source>
        <dbReference type="ARBA" id="ARBA00022857"/>
    </source>
</evidence>
<dbReference type="AlphaFoldDB" id="E0PCI1"/>
<comment type="function">
    <text evidence="17">Catalyzes the oxidative decarboxylation of isocitrate to 2-oxoglutarate and carbon dioxide with the concomitant reduction of NADP(+).</text>
</comment>
<dbReference type="InterPro" id="IPR019818">
    <property type="entry name" value="IsoCit/isopropylmalate_DH_CS"/>
</dbReference>
<comment type="caution">
    <text evidence="24">The sequence shown here is derived from an EMBL/GenBank/DDBJ whole genome shotgun (WGS) entry which is preliminary data.</text>
</comment>
<evidence type="ECO:0000256" key="20">
    <source>
        <dbReference type="PIRSR" id="PIRSR604439-3"/>
    </source>
</evidence>
<dbReference type="PANTHER" id="PTHR43504">
    <property type="entry name" value="ISOCITRATE DEHYDROGENASE [NADP]"/>
    <property type="match status" value="1"/>
</dbReference>
<evidence type="ECO:0000259" key="23">
    <source>
        <dbReference type="SMART" id="SM01329"/>
    </source>
</evidence>
<comment type="cofactor">
    <cofactor evidence="1">
        <name>Mn(2+)</name>
        <dbReference type="ChEBI" id="CHEBI:29035"/>
    </cofactor>
</comment>
<feature type="binding site" evidence="18">
    <location>
        <position position="118"/>
    </location>
    <ligand>
        <name>D-threo-isocitrate</name>
        <dbReference type="ChEBI" id="CHEBI:15562"/>
    </ligand>
</feature>
<evidence type="ECO:0000256" key="12">
    <source>
        <dbReference type="ARBA" id="ARBA00023211"/>
    </source>
</evidence>
<evidence type="ECO:0000256" key="14">
    <source>
        <dbReference type="ARBA" id="ARBA00029765"/>
    </source>
</evidence>
<comment type="similarity">
    <text evidence="2">Belongs to the isocitrate and isopropylmalate dehydrogenases family.</text>
</comment>
<feature type="binding site" evidence="19">
    <location>
        <position position="330"/>
    </location>
    <ligand>
        <name>NADP(+)</name>
        <dbReference type="ChEBI" id="CHEBI:58349"/>
    </ligand>
</feature>
<feature type="domain" description="Isopropylmalate dehydrogenase-like" evidence="23">
    <location>
        <begin position="19"/>
        <end position="387"/>
    </location>
</feature>
<feature type="binding site" evidence="18">
    <location>
        <position position="102"/>
    </location>
    <ligand>
        <name>D-threo-isocitrate</name>
        <dbReference type="ChEBI" id="CHEBI:15562"/>
    </ligand>
</feature>
<proteinExistence type="inferred from homology"/>
<dbReference type="GO" id="GO:0006099">
    <property type="term" value="P:tricarboxylic acid cycle"/>
    <property type="evidence" value="ECO:0007669"/>
    <property type="project" value="UniProtKB-KW"/>
</dbReference>
<keyword evidence="9 20" id="KW-0460">Magnesium</keyword>
<evidence type="ECO:0000313" key="24">
    <source>
        <dbReference type="EMBL" id="EFM27922.1"/>
    </source>
</evidence>
<feature type="site" description="Critical for catalysis" evidence="21">
    <location>
        <position position="149"/>
    </location>
</feature>
<evidence type="ECO:0000256" key="9">
    <source>
        <dbReference type="ARBA" id="ARBA00022842"/>
    </source>
</evidence>
<comment type="cofactor">
    <cofactor evidence="20">
        <name>Mg(2+)</name>
        <dbReference type="ChEBI" id="CHEBI:18420"/>
    </cofactor>
    <cofactor evidence="20">
        <name>Mn(2+)</name>
        <dbReference type="ChEBI" id="CHEBI:29035"/>
    </cofactor>
    <text evidence="20">Binds 1 Mg(2+) or Mn(2+) ion per subunit.</text>
</comment>